<gene>
    <name evidence="3" type="ORF">GCM10023184_39890</name>
</gene>
<organism evidence="3 4">
    <name type="scientific">Flaviaesturariibacter amylovorans</name>
    <dbReference type="NCBI Taxonomy" id="1084520"/>
    <lineage>
        <taxon>Bacteria</taxon>
        <taxon>Pseudomonadati</taxon>
        <taxon>Bacteroidota</taxon>
        <taxon>Chitinophagia</taxon>
        <taxon>Chitinophagales</taxon>
        <taxon>Chitinophagaceae</taxon>
        <taxon>Flaviaestuariibacter</taxon>
    </lineage>
</organism>
<keyword evidence="2" id="KW-0732">Signal</keyword>
<evidence type="ECO:0000313" key="4">
    <source>
        <dbReference type="Proteomes" id="UP001501725"/>
    </source>
</evidence>
<accession>A0ABP8HMR3</accession>
<keyword evidence="4" id="KW-1185">Reference proteome</keyword>
<sequence>MKHTIYTALFFLLVLISLPAGAQVYKTAADTVKLNKELTDVNNDIASLTAKLTIAQNNLPGYRGKAEKADGSAHDAAAHSSVQADKAATGNDIKDAKQARRDSRKAYREAKRARSANENVGEQDNKIASLKGQLARKQERLLQLTAMRDAIYAQLPAVQ</sequence>
<protein>
    <submittedName>
        <fullName evidence="3">Uncharacterized protein</fullName>
    </submittedName>
</protein>
<comment type="caution">
    <text evidence="3">The sequence shown here is derived from an EMBL/GenBank/DDBJ whole genome shotgun (WGS) entry which is preliminary data.</text>
</comment>
<evidence type="ECO:0000256" key="1">
    <source>
        <dbReference type="SAM" id="MobiDB-lite"/>
    </source>
</evidence>
<name>A0ABP8HMR3_9BACT</name>
<feature type="compositionally biased region" description="Basic and acidic residues" evidence="1">
    <location>
        <begin position="92"/>
        <end position="112"/>
    </location>
</feature>
<reference evidence="4" key="1">
    <citation type="journal article" date="2019" name="Int. J. Syst. Evol. Microbiol.">
        <title>The Global Catalogue of Microorganisms (GCM) 10K type strain sequencing project: providing services to taxonomists for standard genome sequencing and annotation.</title>
        <authorList>
            <consortium name="The Broad Institute Genomics Platform"/>
            <consortium name="The Broad Institute Genome Sequencing Center for Infectious Disease"/>
            <person name="Wu L."/>
            <person name="Ma J."/>
        </authorList>
    </citation>
    <scope>NUCLEOTIDE SEQUENCE [LARGE SCALE GENOMIC DNA]</scope>
    <source>
        <strain evidence="4">JCM 17919</strain>
    </source>
</reference>
<dbReference type="Proteomes" id="UP001501725">
    <property type="component" value="Unassembled WGS sequence"/>
</dbReference>
<evidence type="ECO:0000256" key="2">
    <source>
        <dbReference type="SAM" id="SignalP"/>
    </source>
</evidence>
<dbReference type="RefSeq" id="WP_345257669.1">
    <property type="nucleotide sequence ID" value="NZ_BAABGY010000015.1"/>
</dbReference>
<dbReference type="EMBL" id="BAABGY010000015">
    <property type="protein sequence ID" value="GAA4341438.1"/>
    <property type="molecule type" value="Genomic_DNA"/>
</dbReference>
<proteinExistence type="predicted"/>
<feature type="compositionally biased region" description="Basic and acidic residues" evidence="1">
    <location>
        <begin position="64"/>
        <end position="77"/>
    </location>
</feature>
<feature type="chain" id="PRO_5047436842" evidence="2">
    <location>
        <begin position="23"/>
        <end position="159"/>
    </location>
</feature>
<evidence type="ECO:0000313" key="3">
    <source>
        <dbReference type="EMBL" id="GAA4341438.1"/>
    </source>
</evidence>
<feature type="region of interest" description="Disordered" evidence="1">
    <location>
        <begin position="63"/>
        <end position="124"/>
    </location>
</feature>
<feature type="signal peptide" evidence="2">
    <location>
        <begin position="1"/>
        <end position="22"/>
    </location>
</feature>